<organism evidence="11 12">
    <name type="scientific">Babjeviella inositovora NRRL Y-12698</name>
    <dbReference type="NCBI Taxonomy" id="984486"/>
    <lineage>
        <taxon>Eukaryota</taxon>
        <taxon>Fungi</taxon>
        <taxon>Dikarya</taxon>
        <taxon>Ascomycota</taxon>
        <taxon>Saccharomycotina</taxon>
        <taxon>Pichiomycetes</taxon>
        <taxon>Serinales incertae sedis</taxon>
        <taxon>Babjeviella</taxon>
    </lineage>
</organism>
<dbReference type="GO" id="GO:0015288">
    <property type="term" value="F:porin activity"/>
    <property type="evidence" value="ECO:0007669"/>
    <property type="project" value="EnsemblFungi"/>
</dbReference>
<keyword evidence="4" id="KW-0433">Leucine-rich repeat</keyword>
<dbReference type="PROSITE" id="PS50177">
    <property type="entry name" value="NTF2_DOMAIN"/>
    <property type="match status" value="1"/>
</dbReference>
<dbReference type="GO" id="GO:0000055">
    <property type="term" value="P:ribosomal large subunit export from nucleus"/>
    <property type="evidence" value="ECO:0007669"/>
    <property type="project" value="EnsemblFungi"/>
</dbReference>
<evidence type="ECO:0000259" key="10">
    <source>
        <dbReference type="PROSITE" id="PS51281"/>
    </source>
</evidence>
<dbReference type="GO" id="GO:0030620">
    <property type="term" value="F:U2 snRNA binding"/>
    <property type="evidence" value="ECO:0007669"/>
    <property type="project" value="EnsemblFungi"/>
</dbReference>
<dbReference type="Gene3D" id="1.10.8.10">
    <property type="entry name" value="DNA helicase RuvA subunit, C-terminal domain"/>
    <property type="match status" value="1"/>
</dbReference>
<dbReference type="Proteomes" id="UP000094336">
    <property type="component" value="Unassembled WGS sequence"/>
</dbReference>
<dbReference type="OrthoDB" id="25872at2759"/>
<keyword evidence="5" id="KW-0677">Repeat</keyword>
<dbReference type="SUPFAM" id="SSF46934">
    <property type="entry name" value="UBA-like"/>
    <property type="match status" value="1"/>
</dbReference>
<evidence type="ECO:0000256" key="5">
    <source>
        <dbReference type="ARBA" id="ARBA00022737"/>
    </source>
</evidence>
<dbReference type="Pfam" id="PF22602">
    <property type="entry name" value="NXF_NTF2"/>
    <property type="match status" value="1"/>
</dbReference>
<evidence type="ECO:0000256" key="2">
    <source>
        <dbReference type="ARBA" id="ARBA00009285"/>
    </source>
</evidence>
<dbReference type="GO" id="GO:0000049">
    <property type="term" value="F:tRNA binding"/>
    <property type="evidence" value="ECO:0007669"/>
    <property type="project" value="EnsemblFungi"/>
</dbReference>
<dbReference type="GO" id="GO:0071528">
    <property type="term" value="P:tRNA re-export from nucleus"/>
    <property type="evidence" value="ECO:0007669"/>
    <property type="project" value="EnsemblFungi"/>
</dbReference>
<dbReference type="GO" id="GO:0030623">
    <property type="term" value="F:U5 snRNA binding"/>
    <property type="evidence" value="ECO:0007669"/>
    <property type="project" value="EnsemblFungi"/>
</dbReference>
<dbReference type="Pfam" id="PF18444">
    <property type="entry name" value="RRM_9"/>
    <property type="match status" value="1"/>
</dbReference>
<keyword evidence="6" id="KW-0509">mRNA transport</keyword>
<dbReference type="GO" id="GO:0030619">
    <property type="term" value="F:U1 snRNA binding"/>
    <property type="evidence" value="ECO:0007669"/>
    <property type="project" value="EnsemblFungi"/>
</dbReference>
<evidence type="ECO:0000256" key="3">
    <source>
        <dbReference type="ARBA" id="ARBA00022448"/>
    </source>
</evidence>
<dbReference type="Pfam" id="PF24048">
    <property type="entry name" value="LRR_NXF1-5"/>
    <property type="match status" value="1"/>
</dbReference>
<keyword evidence="7" id="KW-0539">Nucleus</keyword>
<dbReference type="GO" id="GO:0005643">
    <property type="term" value="C:nuclear pore"/>
    <property type="evidence" value="ECO:0007669"/>
    <property type="project" value="EnsemblFungi"/>
</dbReference>
<dbReference type="PANTHER" id="PTHR10662:SF22">
    <property type="entry name" value="NUCLEAR RNA EXPORT FACTOR 1"/>
    <property type="match status" value="1"/>
</dbReference>
<keyword evidence="12" id="KW-1185">Reference proteome</keyword>
<feature type="region of interest" description="Disordered" evidence="8">
    <location>
        <begin position="1"/>
        <end position="24"/>
    </location>
</feature>
<dbReference type="GO" id="GO:0042272">
    <property type="term" value="C:nuclear RNA export factor complex"/>
    <property type="evidence" value="ECO:0007669"/>
    <property type="project" value="EnsemblFungi"/>
</dbReference>
<feature type="domain" description="NTF2" evidence="9">
    <location>
        <begin position="290"/>
        <end position="473"/>
    </location>
</feature>
<name>A0A1E3QY70_9ASCO</name>
<evidence type="ECO:0000259" key="9">
    <source>
        <dbReference type="PROSITE" id="PS50177"/>
    </source>
</evidence>
<dbReference type="InterPro" id="IPR040736">
    <property type="entry name" value="Mex67_RRM"/>
</dbReference>
<dbReference type="STRING" id="984486.A0A1E3QY70"/>
<feature type="domain" description="TAP-C" evidence="10">
    <location>
        <begin position="518"/>
        <end position="570"/>
    </location>
</feature>
<evidence type="ECO:0000313" key="12">
    <source>
        <dbReference type="Proteomes" id="UP000094336"/>
    </source>
</evidence>
<accession>A0A1E3QY70</accession>
<dbReference type="SUPFAM" id="SSF54427">
    <property type="entry name" value="NTF2-like"/>
    <property type="match status" value="1"/>
</dbReference>
<dbReference type="InterPro" id="IPR002075">
    <property type="entry name" value="NTF2_dom"/>
</dbReference>
<evidence type="ECO:0000256" key="8">
    <source>
        <dbReference type="SAM" id="MobiDB-lite"/>
    </source>
</evidence>
<dbReference type="GeneID" id="30145328"/>
<dbReference type="GO" id="GO:0030621">
    <property type="term" value="F:U4 snRNA binding"/>
    <property type="evidence" value="ECO:0007669"/>
    <property type="project" value="EnsemblFungi"/>
</dbReference>
<evidence type="ECO:0000313" key="11">
    <source>
        <dbReference type="EMBL" id="ODQ82556.1"/>
    </source>
</evidence>
<dbReference type="Gene3D" id="3.10.450.50">
    <property type="match status" value="1"/>
</dbReference>
<keyword evidence="3" id="KW-0813">Transport</keyword>
<dbReference type="InterPro" id="IPR001611">
    <property type="entry name" value="Leu-rich_rpt"/>
</dbReference>
<dbReference type="SUPFAM" id="SSF52058">
    <property type="entry name" value="L domain-like"/>
    <property type="match status" value="1"/>
</dbReference>
<dbReference type="GO" id="GO:0005737">
    <property type="term" value="C:cytoplasm"/>
    <property type="evidence" value="ECO:0007669"/>
    <property type="project" value="EnsemblFungi"/>
</dbReference>
<sequence length="570" mass="62973">MSYRGRGRGGYGNQGNRTNETEMNHQQKVNNFADQSRVAVEIRNWNNGTLNGLVNFISRTCKVALLDATVNHATGAVDAYVKFQKDADTLKQYNGLQFSGQGLVISVNTNTSTTNTIGVLKEFIARKYNPAMKLLDLSLIQQDAELVRFGLILLNLSKMFSAIMKLASQLNLDVETVNLANNNLTDLATIASLPATFPGLVNLSLADNKLSKPRVFETWKKKLNSLRELVLTNNAVVNDVTAIPDILKCFPRLVVLNGVTVRDEAKLTQTFTFPITTSPMFFENPSIQELASGFIANYIKLWDDPTSRDQLLSLYTPESQFSLQVDSSHPHMANDTAYNYNESPWSHYLVNSRNLTKLSNGRTRLAKLCKGQEQIQKQFATIPATKHLILESPADYAMESWQFPQLGGLFVVLHGSFEETAHPKAYKPPQGGGRRYNNNALKAVLSKKSFDRTFVVVPGPNGSMIIASDMLLLRPFGGSKAWNKTAAPVASIPVAPVEGAVPGTNVVIPAEILSSLQPAQRDLLMKVIAETRLNLEYSGMLCQGSNWDYQTCIVNFNSSKATLPREAYQA</sequence>
<dbReference type="CDD" id="cd14342">
    <property type="entry name" value="UBA_TAP-C"/>
    <property type="match status" value="1"/>
</dbReference>
<dbReference type="AlphaFoldDB" id="A0A1E3QY70"/>
<dbReference type="Pfam" id="PF03943">
    <property type="entry name" value="TAP_C"/>
    <property type="match status" value="1"/>
</dbReference>
<dbReference type="EMBL" id="KV454426">
    <property type="protein sequence ID" value="ODQ82556.1"/>
    <property type="molecule type" value="Genomic_DNA"/>
</dbReference>
<comment type="subcellular location">
    <subcellularLocation>
        <location evidence="1">Nucleus</location>
    </subcellularLocation>
</comment>
<dbReference type="GO" id="GO:0017070">
    <property type="term" value="F:U6 snRNA binding"/>
    <property type="evidence" value="ECO:0007669"/>
    <property type="project" value="EnsemblFungi"/>
</dbReference>
<dbReference type="InterPro" id="IPR030217">
    <property type="entry name" value="NXF_fam"/>
</dbReference>
<dbReference type="InterPro" id="IPR018222">
    <property type="entry name" value="Nuclear_transport_factor_2_euk"/>
</dbReference>
<reference evidence="12" key="1">
    <citation type="submission" date="2016-05" db="EMBL/GenBank/DDBJ databases">
        <title>Comparative genomics of biotechnologically important yeasts.</title>
        <authorList>
            <consortium name="DOE Joint Genome Institute"/>
            <person name="Riley R."/>
            <person name="Haridas S."/>
            <person name="Wolfe K.H."/>
            <person name="Lopes M.R."/>
            <person name="Hittinger C.T."/>
            <person name="Goker M."/>
            <person name="Salamov A."/>
            <person name="Wisecaver J."/>
            <person name="Long T.M."/>
            <person name="Aerts A.L."/>
            <person name="Barry K."/>
            <person name="Choi C."/>
            <person name="Clum A."/>
            <person name="Coughlan A.Y."/>
            <person name="Deshpande S."/>
            <person name="Douglass A.P."/>
            <person name="Hanson S.J."/>
            <person name="Klenk H.-P."/>
            <person name="Labutti K."/>
            <person name="Lapidus A."/>
            <person name="Lindquist E."/>
            <person name="Lipzen A."/>
            <person name="Meier-Kolthoff J.P."/>
            <person name="Ohm R.A."/>
            <person name="Otillar R.P."/>
            <person name="Pangilinan J."/>
            <person name="Peng Y."/>
            <person name="Rokas A."/>
            <person name="Rosa C.A."/>
            <person name="Scheuner C."/>
            <person name="Sibirny A.A."/>
            <person name="Slot J.C."/>
            <person name="Stielow J.B."/>
            <person name="Sun H."/>
            <person name="Kurtzman C.P."/>
            <person name="Blackwell M."/>
            <person name="Grigoriev I.V."/>
            <person name="Jeffries T.W."/>
        </authorList>
    </citation>
    <scope>NUCLEOTIDE SEQUENCE [LARGE SCALE GENOMIC DNA]</scope>
    <source>
        <strain evidence="12">NRRL Y-12698</strain>
    </source>
</reference>
<dbReference type="PROSITE" id="PS51450">
    <property type="entry name" value="LRR"/>
    <property type="match status" value="1"/>
</dbReference>
<proteinExistence type="inferred from homology"/>
<dbReference type="InterPro" id="IPR032710">
    <property type="entry name" value="NTF2-like_dom_sf"/>
</dbReference>
<dbReference type="PANTHER" id="PTHR10662">
    <property type="entry name" value="NUCLEAR RNA EXPORT FACTOR"/>
    <property type="match status" value="1"/>
</dbReference>
<dbReference type="RefSeq" id="XP_018987884.1">
    <property type="nucleotide sequence ID" value="XM_019127475.1"/>
</dbReference>
<dbReference type="GO" id="GO:0000056">
    <property type="term" value="P:ribosomal small subunit export from nucleus"/>
    <property type="evidence" value="ECO:0007669"/>
    <property type="project" value="EnsemblFungi"/>
</dbReference>
<dbReference type="GO" id="GO:0008033">
    <property type="term" value="P:tRNA processing"/>
    <property type="evidence" value="ECO:0007669"/>
    <property type="project" value="EnsemblFungi"/>
</dbReference>
<evidence type="ECO:0008006" key="13">
    <source>
        <dbReference type="Google" id="ProtNLM"/>
    </source>
</evidence>
<dbReference type="GO" id="GO:0016973">
    <property type="term" value="P:poly(A)+ mRNA export from nucleus"/>
    <property type="evidence" value="ECO:0007669"/>
    <property type="project" value="EnsemblFungi"/>
</dbReference>
<dbReference type="InterPro" id="IPR057125">
    <property type="entry name" value="NXF1/2/3/5-like_LRR"/>
</dbReference>
<evidence type="ECO:0000256" key="6">
    <source>
        <dbReference type="ARBA" id="ARBA00022816"/>
    </source>
</evidence>
<dbReference type="InterPro" id="IPR005637">
    <property type="entry name" value="TAP_C_dom"/>
</dbReference>
<evidence type="ECO:0000256" key="4">
    <source>
        <dbReference type="ARBA" id="ARBA00022614"/>
    </source>
</evidence>
<gene>
    <name evidence="11" type="ORF">BABINDRAFT_159120</name>
</gene>
<dbReference type="InterPro" id="IPR009060">
    <property type="entry name" value="UBA-like_sf"/>
</dbReference>
<evidence type="ECO:0000256" key="7">
    <source>
        <dbReference type="ARBA" id="ARBA00023242"/>
    </source>
</evidence>
<dbReference type="SMART" id="SM00804">
    <property type="entry name" value="TAP_C"/>
    <property type="match status" value="1"/>
</dbReference>
<protein>
    <recommendedName>
        <fullName evidence="13">NTF2 domain-containing protein</fullName>
    </recommendedName>
</protein>
<comment type="similarity">
    <text evidence="2">Belongs to the NXF family.</text>
</comment>
<dbReference type="Gene3D" id="3.80.10.10">
    <property type="entry name" value="Ribonuclease Inhibitor"/>
    <property type="match status" value="1"/>
</dbReference>
<dbReference type="InterPro" id="IPR032675">
    <property type="entry name" value="LRR_dom_sf"/>
</dbReference>
<evidence type="ECO:0000256" key="1">
    <source>
        <dbReference type="ARBA" id="ARBA00004123"/>
    </source>
</evidence>
<dbReference type="PROSITE" id="PS51281">
    <property type="entry name" value="TAP_C"/>
    <property type="match status" value="1"/>
</dbReference>